<name>A0ABS5E6B2_9PROT</name>
<feature type="domain" description="GIY-YIG" evidence="1">
    <location>
        <begin position="49"/>
        <end position="127"/>
    </location>
</feature>
<dbReference type="EMBL" id="JAGRQH010000002">
    <property type="protein sequence ID" value="MBR0559445.1"/>
    <property type="molecule type" value="Genomic_DNA"/>
</dbReference>
<dbReference type="InterPro" id="IPR000305">
    <property type="entry name" value="GIY-YIG_endonuc"/>
</dbReference>
<dbReference type="CDD" id="cd10447">
    <property type="entry name" value="GIY-YIG_unchar_2"/>
    <property type="match status" value="1"/>
</dbReference>
<dbReference type="InterPro" id="IPR025579">
    <property type="entry name" value="DUF4357"/>
</dbReference>
<evidence type="ECO:0000313" key="2">
    <source>
        <dbReference type="EMBL" id="MBR0559445.1"/>
    </source>
</evidence>
<gene>
    <name evidence="2" type="ORF">KB213_05155</name>
</gene>
<dbReference type="RefSeq" id="WP_211680911.1">
    <property type="nucleotide sequence ID" value="NZ_JAGRQH010000002.1"/>
</dbReference>
<evidence type="ECO:0000259" key="1">
    <source>
        <dbReference type="PROSITE" id="PS50164"/>
    </source>
</evidence>
<accession>A0ABS5E6B2</accession>
<dbReference type="PROSITE" id="PS50164">
    <property type="entry name" value="GIY_YIG"/>
    <property type="match status" value="1"/>
</dbReference>
<reference evidence="2 3" key="1">
    <citation type="submission" date="2021-04" db="EMBL/GenBank/DDBJ databases">
        <title>The complete genome sequence of Neokomagataea sp. TBRC 2177.</title>
        <authorList>
            <person name="Charoenyingcharoen P."/>
            <person name="Yukphan P."/>
        </authorList>
    </citation>
    <scope>NUCLEOTIDE SEQUENCE [LARGE SCALE GENOMIC DNA]</scope>
    <source>
        <strain evidence="2 3">TBRC 2177</strain>
    </source>
</reference>
<protein>
    <submittedName>
        <fullName evidence="2">GIY-YIG nuclease family protein</fullName>
    </submittedName>
</protein>
<sequence>MTYPQTIQIFLPSGDPQGIRVSSITTRIVQVFEIPRVQLNAFLSMPEADHVGFYVLFGSNDETGTENAYIGQSGNIGSRLKQHNEKKDFWDRALVSISLTRSLTVTHAYFLEWLSIQRAKSADRFKLENGNAGSKPHTPSPMEAECREIFDTVDILFTTLGFPIFKPLLEKEDKSEIEVALEPQVKTVSNIELILEADGVHARAQYTDEGVVVRKGSYGRTVSTETFSQTAKSEKRRQMVEDGDLRVEGAKLIFEKDVLFSSPSTAAIYVFGRSANGWTEWKTLEGRTLSDAMGRNIAP</sequence>
<evidence type="ECO:0000313" key="3">
    <source>
        <dbReference type="Proteomes" id="UP000677812"/>
    </source>
</evidence>
<dbReference type="Pfam" id="PF14267">
    <property type="entry name" value="DUF4357"/>
    <property type="match status" value="1"/>
</dbReference>
<keyword evidence="3" id="KW-1185">Reference proteome</keyword>
<organism evidence="2 3">
    <name type="scientific">Neokomagataea anthophila</name>
    <dbReference type="NCBI Taxonomy" id="2826925"/>
    <lineage>
        <taxon>Bacteria</taxon>
        <taxon>Pseudomonadati</taxon>
        <taxon>Pseudomonadota</taxon>
        <taxon>Alphaproteobacteria</taxon>
        <taxon>Acetobacterales</taxon>
        <taxon>Acetobacteraceae</taxon>
        <taxon>Neokomagataea</taxon>
    </lineage>
</organism>
<dbReference type="Proteomes" id="UP000677812">
    <property type="component" value="Unassembled WGS sequence"/>
</dbReference>
<proteinExistence type="predicted"/>
<comment type="caution">
    <text evidence="2">The sequence shown here is derived from an EMBL/GenBank/DDBJ whole genome shotgun (WGS) entry which is preliminary data.</text>
</comment>